<dbReference type="OrthoDB" id="2878542at2759"/>
<dbReference type="EMBL" id="ML769416">
    <property type="protein sequence ID" value="KAE9404489.1"/>
    <property type="molecule type" value="Genomic_DNA"/>
</dbReference>
<sequence>MASFKRQSSFQLRTSVDFAEIRRRLRSEHGPAIQFDAETLTDVDKDLDNCDAEVHHLQSRIVFLQNQRRLLQDYKNCLQSLRSPIRRLPNETFLRIFDFACEMNELTSPKVQDIPALVISGVCSRWRDLSKAHPCLWSRIRLHFQSTTRHLPTDALMNTFIDSSQQCPLTLEFPAKTLGELEAHQQHLCAVLGGQKPRWKQVKIEHRAVFDALIAQGPSHFPILEQLLIPALQASLQGDIQTVSGGSKSEGPVRRQTSFAKCAQLYVEPTYLPLSRSIPRRDKNHL</sequence>
<reference evidence="1" key="1">
    <citation type="journal article" date="2019" name="Environ. Microbiol.">
        <title>Fungal ecological strategies reflected in gene transcription - a case study of two litter decomposers.</title>
        <authorList>
            <person name="Barbi F."/>
            <person name="Kohler A."/>
            <person name="Barry K."/>
            <person name="Baskaran P."/>
            <person name="Daum C."/>
            <person name="Fauchery L."/>
            <person name="Ihrmark K."/>
            <person name="Kuo A."/>
            <person name="LaButti K."/>
            <person name="Lipzen A."/>
            <person name="Morin E."/>
            <person name="Grigoriev I.V."/>
            <person name="Henrissat B."/>
            <person name="Lindahl B."/>
            <person name="Martin F."/>
        </authorList>
    </citation>
    <scope>NUCLEOTIDE SEQUENCE</scope>
    <source>
        <strain evidence="1">JB14</strain>
    </source>
</reference>
<protein>
    <submittedName>
        <fullName evidence="1">Uncharacterized protein</fullName>
    </submittedName>
</protein>
<name>A0A6A4I167_9AGAR</name>
<dbReference type="AlphaFoldDB" id="A0A6A4I167"/>
<dbReference type="Gene3D" id="1.20.1280.50">
    <property type="match status" value="1"/>
</dbReference>
<evidence type="ECO:0000313" key="1">
    <source>
        <dbReference type="EMBL" id="KAE9404489.1"/>
    </source>
</evidence>
<gene>
    <name evidence="1" type="ORF">BT96DRAFT_419216</name>
</gene>
<keyword evidence="2" id="KW-1185">Reference proteome</keyword>
<proteinExistence type="predicted"/>
<accession>A0A6A4I167</accession>
<dbReference type="Proteomes" id="UP000799118">
    <property type="component" value="Unassembled WGS sequence"/>
</dbReference>
<organism evidence="1 2">
    <name type="scientific">Gymnopus androsaceus JB14</name>
    <dbReference type="NCBI Taxonomy" id="1447944"/>
    <lineage>
        <taxon>Eukaryota</taxon>
        <taxon>Fungi</taxon>
        <taxon>Dikarya</taxon>
        <taxon>Basidiomycota</taxon>
        <taxon>Agaricomycotina</taxon>
        <taxon>Agaricomycetes</taxon>
        <taxon>Agaricomycetidae</taxon>
        <taxon>Agaricales</taxon>
        <taxon>Marasmiineae</taxon>
        <taxon>Omphalotaceae</taxon>
        <taxon>Gymnopus</taxon>
    </lineage>
</organism>
<evidence type="ECO:0000313" key="2">
    <source>
        <dbReference type="Proteomes" id="UP000799118"/>
    </source>
</evidence>